<dbReference type="AlphaFoldDB" id="A0A2W1K7H0"/>
<accession>A0A2W1K7H0</accession>
<evidence type="ECO:0000313" key="1">
    <source>
        <dbReference type="EMBL" id="PZD75437.1"/>
    </source>
</evidence>
<organism evidence="1 2">
    <name type="scientific">Acaryochloris thomasi RCC1774</name>
    <dbReference type="NCBI Taxonomy" id="1764569"/>
    <lineage>
        <taxon>Bacteria</taxon>
        <taxon>Bacillati</taxon>
        <taxon>Cyanobacteriota</taxon>
        <taxon>Cyanophyceae</taxon>
        <taxon>Acaryochloridales</taxon>
        <taxon>Acaryochloridaceae</taxon>
        <taxon>Acaryochloris</taxon>
        <taxon>Acaryochloris thomasi</taxon>
    </lineage>
</organism>
<reference evidence="1 2" key="1">
    <citation type="journal article" date="2018" name="Sci. Rep.">
        <title>A novel species of the marine cyanobacterium Acaryochloris with a unique pigment content and lifestyle.</title>
        <authorList>
            <person name="Partensky F."/>
            <person name="Six C."/>
            <person name="Ratin M."/>
            <person name="Garczarek L."/>
            <person name="Vaulot D."/>
            <person name="Probert I."/>
            <person name="Calteau A."/>
            <person name="Gourvil P."/>
            <person name="Marie D."/>
            <person name="Grebert T."/>
            <person name="Bouchier C."/>
            <person name="Le Panse S."/>
            <person name="Gachenot M."/>
            <person name="Rodriguez F."/>
            <person name="Garrido J.L."/>
        </authorList>
    </citation>
    <scope>NUCLEOTIDE SEQUENCE [LARGE SCALE GENOMIC DNA]</scope>
    <source>
        <strain evidence="1 2">RCC1774</strain>
    </source>
</reference>
<evidence type="ECO:0000313" key="2">
    <source>
        <dbReference type="Proteomes" id="UP000248857"/>
    </source>
</evidence>
<name>A0A2W1K7H0_9CYAN</name>
<dbReference type="OrthoDB" id="573695at2"/>
<keyword evidence="2" id="KW-1185">Reference proteome</keyword>
<proteinExistence type="predicted"/>
<gene>
    <name evidence="1" type="ORF">C1752_00356</name>
</gene>
<protein>
    <submittedName>
        <fullName evidence="1">Uncharacterized protein</fullName>
    </submittedName>
</protein>
<comment type="caution">
    <text evidence="1">The sequence shown here is derived from an EMBL/GenBank/DDBJ whole genome shotgun (WGS) entry which is preliminary data.</text>
</comment>
<dbReference type="EMBL" id="PQWO01000001">
    <property type="protein sequence ID" value="PZD75437.1"/>
    <property type="molecule type" value="Genomic_DNA"/>
</dbReference>
<sequence length="123" mass="14025">MSYQKRIRELQAEFPFDRWRSYLEEDDLTQYTQENCSRAFTILKNQLSSLIALGEDASESEKLATFQIAVEALNDLNSEVGSFIETGEREDLCELFNKIATAAGLEVSKYGNGEGPASEWRDW</sequence>
<dbReference type="Proteomes" id="UP000248857">
    <property type="component" value="Unassembled WGS sequence"/>
</dbReference>
<dbReference type="RefSeq" id="WP_110984331.1">
    <property type="nucleotide sequence ID" value="NZ_CAWNWM010000001.1"/>
</dbReference>